<dbReference type="Pfam" id="PF22613">
    <property type="entry name" value="Transketolase_C_1"/>
    <property type="match status" value="1"/>
</dbReference>
<evidence type="ECO:0000256" key="3">
    <source>
        <dbReference type="ARBA" id="ARBA00012281"/>
    </source>
</evidence>
<evidence type="ECO:0000259" key="10">
    <source>
        <dbReference type="Pfam" id="PF00456"/>
    </source>
</evidence>
<evidence type="ECO:0000313" key="13">
    <source>
        <dbReference type="EMBL" id="MBP3956249.1"/>
    </source>
</evidence>
<dbReference type="SUPFAM" id="SSF52922">
    <property type="entry name" value="TK C-terminal domain-like"/>
    <property type="match status" value="1"/>
</dbReference>
<dbReference type="InterPro" id="IPR055152">
    <property type="entry name" value="Transketolase-like_C_2"/>
</dbReference>
<feature type="domain" description="Transketolase N-terminal" evidence="10">
    <location>
        <begin position="90"/>
        <end position="311"/>
    </location>
</feature>
<evidence type="ECO:0000256" key="6">
    <source>
        <dbReference type="ARBA" id="ARBA00023052"/>
    </source>
</evidence>
<evidence type="ECO:0000256" key="8">
    <source>
        <dbReference type="ARBA" id="ARBA00051231"/>
    </source>
</evidence>
<reference evidence="13 14" key="1">
    <citation type="submission" date="2021-04" db="EMBL/GenBank/DDBJ databases">
        <authorList>
            <person name="Ivanova A."/>
        </authorList>
    </citation>
    <scope>NUCLEOTIDE SEQUENCE [LARGE SCALE GENOMIC DNA]</scope>
    <source>
        <strain evidence="13 14">G18</strain>
    </source>
</reference>
<feature type="domain" description="Pyruvate dehydrogenase E1 component middle" evidence="11">
    <location>
        <begin position="540"/>
        <end position="751"/>
    </location>
</feature>
<dbReference type="InterPro" id="IPR005474">
    <property type="entry name" value="Transketolase_N"/>
</dbReference>
<evidence type="ECO:0000256" key="9">
    <source>
        <dbReference type="PIRNR" id="PIRNR000156"/>
    </source>
</evidence>
<comment type="function">
    <text evidence="2 9">Component of the pyruvate dehydrogenase (PDH) complex, that catalyzes the overall conversion of pyruvate to acetyl-CoA and CO(2).</text>
</comment>
<dbReference type="GO" id="GO:0004739">
    <property type="term" value="F:pyruvate dehydrogenase (acetyl-transferring) activity"/>
    <property type="evidence" value="ECO:0007669"/>
    <property type="project" value="UniProtKB-EC"/>
</dbReference>
<dbReference type="InterPro" id="IPR004660">
    <property type="entry name" value="PDH_E1"/>
</dbReference>
<keyword evidence="14" id="KW-1185">Reference proteome</keyword>
<keyword evidence="6 9" id="KW-0786">Thiamine pyrophosphate</keyword>
<comment type="cofactor">
    <cofactor evidence="1 9">
        <name>thiamine diphosphate</name>
        <dbReference type="ChEBI" id="CHEBI:58937"/>
    </cofactor>
</comment>
<evidence type="ECO:0000256" key="7">
    <source>
        <dbReference type="ARBA" id="ARBA00023317"/>
    </source>
</evidence>
<protein>
    <recommendedName>
        <fullName evidence="4 9">Pyruvate dehydrogenase E1 component</fullName>
        <ecNumber evidence="3 9">1.2.4.1</ecNumber>
    </recommendedName>
</protein>
<comment type="caution">
    <text evidence="13">The sequence shown here is derived from an EMBL/GenBank/DDBJ whole genome shotgun (WGS) entry which is preliminary data.</text>
</comment>
<dbReference type="Gene3D" id="3.40.50.970">
    <property type="match status" value="2"/>
</dbReference>
<dbReference type="PANTHER" id="PTHR43825">
    <property type="entry name" value="PYRUVATE DEHYDROGENASE E1 COMPONENT"/>
    <property type="match status" value="1"/>
</dbReference>
<dbReference type="PANTHER" id="PTHR43825:SF3">
    <property type="entry name" value="PYRUVATE DEHYDROGENASE E1 COMPONENT"/>
    <property type="match status" value="1"/>
</dbReference>
<dbReference type="Gene3D" id="3.40.50.920">
    <property type="match status" value="1"/>
</dbReference>
<dbReference type="EC" id="1.2.4.1" evidence="3 9"/>
<evidence type="ECO:0000256" key="2">
    <source>
        <dbReference type="ARBA" id="ARBA00003157"/>
    </source>
</evidence>
<dbReference type="InterPro" id="IPR051157">
    <property type="entry name" value="PDH/Transketolase"/>
</dbReference>
<keyword evidence="7 9" id="KW-0670">Pyruvate</keyword>
<dbReference type="SUPFAM" id="SSF52518">
    <property type="entry name" value="Thiamin diphosphate-binding fold (THDP-binding)"/>
    <property type="match status" value="2"/>
</dbReference>
<dbReference type="RefSeq" id="WP_210654276.1">
    <property type="nucleotide sequence ID" value="NZ_JAGKQQ010000001.1"/>
</dbReference>
<dbReference type="Proteomes" id="UP000676565">
    <property type="component" value="Unassembled WGS sequence"/>
</dbReference>
<dbReference type="PIRSF" id="PIRSF000156">
    <property type="entry name" value="Pyruvate_dh_E1"/>
    <property type="match status" value="1"/>
</dbReference>
<keyword evidence="5 9" id="KW-0560">Oxidoreductase</keyword>
<evidence type="ECO:0000259" key="11">
    <source>
        <dbReference type="Pfam" id="PF17831"/>
    </source>
</evidence>
<accession>A0ABS5BR93</accession>
<gene>
    <name evidence="13" type="primary">aceE</name>
    <name evidence="13" type="ORF">J8F10_13245</name>
</gene>
<feature type="domain" description="Transketolase-like C-terminal" evidence="12">
    <location>
        <begin position="765"/>
        <end position="900"/>
    </location>
</feature>
<dbReference type="CDD" id="cd02017">
    <property type="entry name" value="TPP_E1_EcPDC_like"/>
    <property type="match status" value="1"/>
</dbReference>
<dbReference type="InterPro" id="IPR035807">
    <property type="entry name" value="PDC_E1_N"/>
</dbReference>
<dbReference type="Pfam" id="PF17831">
    <property type="entry name" value="PDH_E1_M"/>
    <property type="match status" value="1"/>
</dbReference>
<proteinExistence type="predicted"/>
<sequence>MLVTPDVLALNSARLPEDIDPQETTEWLDAMEAVLKHGGPERAKYLLETLIAVTDRAGAKMPGGITTPYVNTIPVEDQAAFPGDRVLERKLKSAIRWNAMAMVLKANKNTNVGGHISTFASAATLYEIGFNHFFHGRSADHPGDVVFFQGHASPGMYARAYVEGRLEEKKLDNFRQELKPGGGVSSYPHPWLMPDFWQYPTVSMGLGPIMSIYHARYNRYLRDRELAKTDRARVWAFLGDGECDEPESLGAISLAGREKLGNLTWVINCNLQRLDGPVRGNGKIIQELEGIFRGAGWNVIKVVWGTDWDELLKNDHTGALARRMMEVVDGEYCDYVGRDMRTTEEINSKKLISEEEDADRRGAYIRDVFFNTPELKALVEHLSNRQVAALKRGGHDPLKVYAAYKTATEHKAQPTVILVKTVKGYGIPGDGGQGKFTTHQLKKLAVQIEAVPDMKPEEKSKRQTLAALRQFRERFELPALSDEQLETIPFYRPPADSPEAKYLKARRDALGGPQPFRNNEFVPCQPPERKSFERLYGATVEGKTASTTFAWVNLMTQLCRDPHIKHLIVPIVPDEGQTFGMPPMYKAFGMYSSVGQTYTPVDKGSLSEYRESKTGQILQEGINEAGSMASFIAAGTAYSTHGVNTIPFYIYYSMFGFQRIGDLAWAAADARTRGFLMGATAGRTTINGEGLQHEDGHSHLMAMTIPTCRTYDPAYAYELAVVIEEGINAMYVRGEECFYYLTVYNEAYDMPAMPGEHVREGIIRGLYPVKSAKPAGAKLEVQLLGSGVILNEALRAQQILADKYNIASTVYSATSYQMLRKDAIECERHNRLHPDAPKKVPFVSQVLGATKGPIVATSDYMRALPETVAPYLNGRLLALGTDGFGRSETRKALRRFFEVDAENVVVAALYALFEQGQLDPGTVKKAVADLGIDPDAAHPWTI</sequence>
<comment type="catalytic activity">
    <reaction evidence="8 9">
        <text>N(6)-[(R)-lipoyl]-L-lysyl-[protein] + pyruvate + H(+) = N(6)-[(R)-S(8)-acetyldihydrolipoyl]-L-lysyl-[protein] + CO2</text>
        <dbReference type="Rhea" id="RHEA:19189"/>
        <dbReference type="Rhea" id="RHEA-COMP:10474"/>
        <dbReference type="Rhea" id="RHEA-COMP:10478"/>
        <dbReference type="ChEBI" id="CHEBI:15361"/>
        <dbReference type="ChEBI" id="CHEBI:15378"/>
        <dbReference type="ChEBI" id="CHEBI:16526"/>
        <dbReference type="ChEBI" id="CHEBI:83099"/>
        <dbReference type="ChEBI" id="CHEBI:83111"/>
        <dbReference type="EC" id="1.2.4.1"/>
    </reaction>
</comment>
<organism evidence="13 14">
    <name type="scientific">Gemmata palustris</name>
    <dbReference type="NCBI Taxonomy" id="2822762"/>
    <lineage>
        <taxon>Bacteria</taxon>
        <taxon>Pseudomonadati</taxon>
        <taxon>Planctomycetota</taxon>
        <taxon>Planctomycetia</taxon>
        <taxon>Gemmatales</taxon>
        <taxon>Gemmataceae</taxon>
        <taxon>Gemmata</taxon>
    </lineage>
</organism>
<dbReference type="NCBIfam" id="TIGR00759">
    <property type="entry name" value="aceE"/>
    <property type="match status" value="1"/>
</dbReference>
<evidence type="ECO:0000256" key="1">
    <source>
        <dbReference type="ARBA" id="ARBA00001964"/>
    </source>
</evidence>
<dbReference type="InterPro" id="IPR041621">
    <property type="entry name" value="PDH_E1_M"/>
</dbReference>
<dbReference type="InterPro" id="IPR029061">
    <property type="entry name" value="THDP-binding"/>
</dbReference>
<name>A0ABS5BR93_9BACT</name>
<dbReference type="Pfam" id="PF00456">
    <property type="entry name" value="Transketolase_N"/>
    <property type="match status" value="1"/>
</dbReference>
<evidence type="ECO:0000256" key="5">
    <source>
        <dbReference type="ARBA" id="ARBA00023002"/>
    </source>
</evidence>
<dbReference type="InterPro" id="IPR009014">
    <property type="entry name" value="Transketo_C/PFOR_II"/>
</dbReference>
<evidence type="ECO:0000313" key="14">
    <source>
        <dbReference type="Proteomes" id="UP000676565"/>
    </source>
</evidence>
<dbReference type="EMBL" id="JAGKQQ010000001">
    <property type="protein sequence ID" value="MBP3956249.1"/>
    <property type="molecule type" value="Genomic_DNA"/>
</dbReference>
<evidence type="ECO:0000259" key="12">
    <source>
        <dbReference type="Pfam" id="PF22613"/>
    </source>
</evidence>
<evidence type="ECO:0000256" key="4">
    <source>
        <dbReference type="ARBA" id="ARBA00017172"/>
    </source>
</evidence>